<dbReference type="PROSITE" id="PS51012">
    <property type="entry name" value="ABC_TM2"/>
    <property type="match status" value="1"/>
</dbReference>
<evidence type="ECO:0000313" key="7">
    <source>
        <dbReference type="EMBL" id="MXQ52680.1"/>
    </source>
</evidence>
<evidence type="ECO:0000256" key="2">
    <source>
        <dbReference type="ARBA" id="ARBA00022692"/>
    </source>
</evidence>
<feature type="transmembrane region" description="Helical" evidence="5">
    <location>
        <begin position="21"/>
        <end position="42"/>
    </location>
</feature>
<proteinExistence type="predicted"/>
<sequence>MKAYFQLVKAQLLLFARNKNSFIWSLLLPVFMMIALGTLVGGNSNQFSIQVSIIDHDNSIMSKKLSESLTKAPGVTTVALSEKAAITRLKQNDLQMVIIIPKGFEAKLNKQKSKATVTVYQDKGNLSTSQLSSAIVSGTVDQINKQLVHFQPKILIDNKGISTHQLQYMDFLVPGILSLLIMSNNLNGVAAQIASWRERSILRRMQGTPLSSATFIAGQMTARILINLVQAVVVILIATFIFGVNVYGSWGTLLFFVLLGTLTFMSIGFTVASLAKTPESASPIAGLISFPMMFIGGIFFPIRQLPDFLQIVVQAIPIGHLTDALRGIMNNGATFAALQVPLLILLAWTILAFTVAALTFRWDVK</sequence>
<feature type="domain" description="ABC transmembrane type-2" evidence="6">
    <location>
        <begin position="137"/>
        <end position="363"/>
    </location>
</feature>
<dbReference type="InterPro" id="IPR047817">
    <property type="entry name" value="ABC2_TM_bact-type"/>
</dbReference>
<evidence type="ECO:0000256" key="3">
    <source>
        <dbReference type="ARBA" id="ARBA00022989"/>
    </source>
</evidence>
<dbReference type="InterPro" id="IPR013525">
    <property type="entry name" value="ABC2_TM"/>
</dbReference>
<dbReference type="EMBL" id="WUUL01000002">
    <property type="protein sequence ID" value="MXQ52680.1"/>
    <property type="molecule type" value="Genomic_DNA"/>
</dbReference>
<gene>
    <name evidence="7" type="ORF">GSM42_02780</name>
</gene>
<keyword evidence="4 5" id="KW-0472">Membrane</keyword>
<dbReference type="Pfam" id="PF12698">
    <property type="entry name" value="ABC2_membrane_3"/>
    <property type="match status" value="1"/>
</dbReference>
<keyword evidence="3 5" id="KW-1133">Transmembrane helix</keyword>
<feature type="transmembrane region" description="Helical" evidence="5">
    <location>
        <begin position="253"/>
        <end position="272"/>
    </location>
</feature>
<dbReference type="Gene3D" id="3.40.1710.10">
    <property type="entry name" value="abc type-2 transporter like domain"/>
    <property type="match status" value="1"/>
</dbReference>
<evidence type="ECO:0000259" key="6">
    <source>
        <dbReference type="PROSITE" id="PS51012"/>
    </source>
</evidence>
<evidence type="ECO:0000256" key="1">
    <source>
        <dbReference type="ARBA" id="ARBA00004141"/>
    </source>
</evidence>
<dbReference type="PANTHER" id="PTHR43027">
    <property type="entry name" value="DOXORUBICIN RESISTANCE ABC TRANSPORTER PERMEASE PROTEIN DRRC-RELATED"/>
    <property type="match status" value="1"/>
</dbReference>
<evidence type="ECO:0000313" key="8">
    <source>
        <dbReference type="Proteomes" id="UP000430692"/>
    </source>
</evidence>
<dbReference type="GO" id="GO:0016020">
    <property type="term" value="C:membrane"/>
    <property type="evidence" value="ECO:0007669"/>
    <property type="project" value="UniProtKB-SubCell"/>
</dbReference>
<feature type="transmembrane region" description="Helical" evidence="5">
    <location>
        <begin position="224"/>
        <end position="247"/>
    </location>
</feature>
<feature type="transmembrane region" description="Helical" evidence="5">
    <location>
        <begin position="340"/>
        <end position="362"/>
    </location>
</feature>
<dbReference type="GO" id="GO:0140359">
    <property type="term" value="F:ABC-type transporter activity"/>
    <property type="evidence" value="ECO:0007669"/>
    <property type="project" value="InterPro"/>
</dbReference>
<accession>A0A6I4VS91</accession>
<comment type="subcellular location">
    <subcellularLocation>
        <location evidence="1">Membrane</location>
        <topology evidence="1">Multi-pass membrane protein</topology>
    </subcellularLocation>
</comment>
<name>A0A6I4VS91_9BACL</name>
<dbReference type="AlphaFoldDB" id="A0A6I4VS91"/>
<keyword evidence="2 5" id="KW-0812">Transmembrane</keyword>
<organism evidence="7 8">
    <name type="scientific">Shimazuella alba</name>
    <dbReference type="NCBI Taxonomy" id="2690964"/>
    <lineage>
        <taxon>Bacteria</taxon>
        <taxon>Bacillati</taxon>
        <taxon>Bacillota</taxon>
        <taxon>Bacilli</taxon>
        <taxon>Bacillales</taxon>
        <taxon>Thermoactinomycetaceae</taxon>
        <taxon>Shimazuella</taxon>
    </lineage>
</organism>
<evidence type="ECO:0000256" key="4">
    <source>
        <dbReference type="ARBA" id="ARBA00023136"/>
    </source>
</evidence>
<dbReference type="PANTHER" id="PTHR43027:SF2">
    <property type="entry name" value="TRANSPORT PERMEASE PROTEIN"/>
    <property type="match status" value="1"/>
</dbReference>
<protein>
    <submittedName>
        <fullName evidence="7">ABC transporter permease</fullName>
    </submittedName>
</protein>
<keyword evidence="8" id="KW-1185">Reference proteome</keyword>
<comment type="caution">
    <text evidence="7">The sequence shown here is derived from an EMBL/GenBank/DDBJ whole genome shotgun (WGS) entry which is preliminary data.</text>
</comment>
<dbReference type="InterPro" id="IPR052902">
    <property type="entry name" value="ABC-2_transporter"/>
</dbReference>
<feature type="transmembrane region" description="Helical" evidence="5">
    <location>
        <begin position="284"/>
        <end position="302"/>
    </location>
</feature>
<reference evidence="7 8" key="1">
    <citation type="submission" date="2019-12" db="EMBL/GenBank/DDBJ databases">
        <title>Whole-genome analyses of novel actinobacteria.</title>
        <authorList>
            <person name="Sahin N."/>
            <person name="Saygin H."/>
        </authorList>
    </citation>
    <scope>NUCLEOTIDE SEQUENCE [LARGE SCALE GENOMIC DNA]</scope>
    <source>
        <strain evidence="7 8">KC615</strain>
    </source>
</reference>
<evidence type="ECO:0000256" key="5">
    <source>
        <dbReference type="SAM" id="Phobius"/>
    </source>
</evidence>
<dbReference type="Proteomes" id="UP000430692">
    <property type="component" value="Unassembled WGS sequence"/>
</dbReference>